<evidence type="ECO:0000256" key="3">
    <source>
        <dbReference type="ARBA" id="ARBA00022692"/>
    </source>
</evidence>
<feature type="transmembrane region" description="Helical" evidence="8">
    <location>
        <begin position="1062"/>
        <end position="1082"/>
    </location>
</feature>
<evidence type="ECO:0000256" key="6">
    <source>
        <dbReference type="ARBA" id="ARBA00023136"/>
    </source>
</evidence>
<evidence type="ECO:0000313" key="10">
    <source>
        <dbReference type="EMBL" id="CAK9020445.1"/>
    </source>
</evidence>
<dbReference type="Pfam" id="PF00654">
    <property type="entry name" value="Voltage_CLC"/>
    <property type="match status" value="1"/>
</dbReference>
<evidence type="ECO:0000256" key="1">
    <source>
        <dbReference type="ARBA" id="ARBA00004141"/>
    </source>
</evidence>
<keyword evidence="4 8" id="KW-1133">Transmembrane helix</keyword>
<evidence type="ECO:0000256" key="5">
    <source>
        <dbReference type="ARBA" id="ARBA00023065"/>
    </source>
</evidence>
<dbReference type="CDD" id="cd04591">
    <property type="entry name" value="CBS_pair_voltage-gated_CLC_euk_bac"/>
    <property type="match status" value="1"/>
</dbReference>
<dbReference type="PROSITE" id="PS00636">
    <property type="entry name" value="DNAJ_1"/>
    <property type="match status" value="1"/>
</dbReference>
<feature type="transmembrane region" description="Helical" evidence="8">
    <location>
        <begin position="1155"/>
        <end position="1173"/>
    </location>
</feature>
<keyword evidence="3 8" id="KW-0812">Transmembrane</keyword>
<keyword evidence="2" id="KW-0813">Transport</keyword>
<dbReference type="InterPro" id="IPR046342">
    <property type="entry name" value="CBS_dom_sf"/>
</dbReference>
<evidence type="ECO:0000313" key="11">
    <source>
        <dbReference type="Proteomes" id="UP001642484"/>
    </source>
</evidence>
<dbReference type="InterPro" id="IPR036869">
    <property type="entry name" value="J_dom_sf"/>
</dbReference>
<feature type="transmembrane region" description="Helical" evidence="8">
    <location>
        <begin position="887"/>
        <end position="911"/>
    </location>
</feature>
<evidence type="ECO:0000256" key="7">
    <source>
        <dbReference type="ARBA" id="ARBA00023214"/>
    </source>
</evidence>
<dbReference type="PRINTS" id="PR00625">
    <property type="entry name" value="JDOMAIN"/>
</dbReference>
<dbReference type="PRINTS" id="PR00762">
    <property type="entry name" value="CLCHANNEL"/>
</dbReference>
<dbReference type="Gene3D" id="3.10.580.10">
    <property type="entry name" value="CBS-domain"/>
    <property type="match status" value="1"/>
</dbReference>
<sequence>MTPKPEGDHYQVLGVELGATNQELTKAYRKLALKYHPDKNRDAEDGARGECEEAFKRITEAYDVLHDPQKRKSYDSRCGQAFQGPAAELERMFGHHPLMESCGGAYGEDIDFEKIFHAVNSEKHAVKGCGQAVVGVIPRNTAVILHSLSKTVQFNGREATVRTFDPSTGRYHLLMDGSAICVKPWNLTQKCSAFCRDTMGEGSPDVTIVGFDAGCYLVKTPSAEVGRLKPRELVLKEGTAVRLQGLNTADFNGKMAVIREVDQPAHRYRVECAHGQLRRLQQRWAGGPLGLGSEVRECAVLSSSKDRRIQHPEAAEAVEAGECEPSVALGRGLAAAEETEALALQSLHARLQARDCVRFDGGAQALEQRVRETRARAVSAVRPWIELLSDRRECHQVRQAMEVLLKETREEYNSTLSMKTAKAEVVQELQDRGSQHEWTVKQLQDAVELLEDSQLCEASAPRDLELFFADALSQSIPEELQLRAGQSLEALVRCGQAAQRVLQTMDRRCPGESEPCSTPSVERSPEVSAHDAPLQVADVTLKLVPSEGDAVDRASQSDERYESASPLKKKADWDADMPLLVNQLALLSWPLPSQTPMSAAATWGRWSSRWENSAREMGRLKKGRVRDEINGLDEAYSQTQVEVAHRGCMLEQIPHDHVIAMAGEAPVLHKSVASFQHLRQESLKKVVEELLAPVHLPAARPWQQFESVNLQKALVQDADHLALGRHKVSAWASSWVLPLIIGVLTASTGTLIEVMSEFLDRWRHSYWTSGGWVSWSEDPWTWRAWSAYVVSSVLFATLSAVLVRHFAPAARGSGIPEVKTILGGFVMKDTLSTRTLMVKIVGLMLSVSSGLALGKEGPTVHIACCWANVCSGFSKRYSQSAGRLHELLSVASAAGVSVAFGAPVGGVLFSYEEVSTRFRRATMIRAFFAAVVAALTLAWYDPLGTGKLTLFEVYYPQQPALGEYPLFLLMGCVGGLVGALFVELNGRVFLFRQEGSAFRSWIPVTVEVALIAVFTALTSYPSKYTRDLSNQAIHALFHNCERIREDPLSLCTPDADRTDGALVLALLAAAAVRFVQVTITFGTGVPCGLFVPSLYVGACLGRCLGVLTAWANSYLHFAEEIHPGIYAMVGAAATLGGVCRVTISLVVIMYELTGGLYLTPAFMIAVLAAKWVGDLFNHSIYDCVIGLRGYPYLHEPCEVTYTTRACDVMQDNLSCLPVEAGCVGDLLLDVREAPFAGYPVVQSREDMSIMGYVLTQSLRHFLEESGQDTESERVSFVGTPGTLDASSLVDNSLLLVAPDTPASQIHNIFRQMGSKTILVTKLGKLVGLITKKSFLAFLGHSHGTCTATGAGPDDLTNKDPVPQIVIDSSTYVDAYHRQTSQDSQHSHGQVMARLPKQVSFSLLAFPQRAESLQTMRREVAQEMSYHTSMRLKSNCIGPSRKSRRFKLETISWPEEMRKSVLDGRWRWFSELAFLPALIGVVAAILRGVLLWCSDRMLAIYKGSGAGSFLYASLISVLFAELSATLGWQQPCSACGISEVKTILNGFVMEEILTFEMLLCRFLGLVFTTSARLCLDFVGVLVHLSACAAELTGRWCSVRNEAGMP</sequence>
<accession>A0ABP0K108</accession>
<dbReference type="Gene3D" id="1.10.287.110">
    <property type="entry name" value="DnaJ domain"/>
    <property type="match status" value="1"/>
</dbReference>
<keyword evidence="11" id="KW-1185">Reference proteome</keyword>
<feature type="transmembrane region" description="Helical" evidence="8">
    <location>
        <begin position="1471"/>
        <end position="1492"/>
    </location>
</feature>
<feature type="transmembrane region" description="Helical" evidence="8">
    <location>
        <begin position="1094"/>
        <end position="1113"/>
    </location>
</feature>
<proteinExistence type="predicted"/>
<feature type="domain" description="J" evidence="9">
    <location>
        <begin position="8"/>
        <end position="78"/>
    </location>
</feature>
<organism evidence="10 11">
    <name type="scientific">Durusdinium trenchii</name>
    <dbReference type="NCBI Taxonomy" id="1381693"/>
    <lineage>
        <taxon>Eukaryota</taxon>
        <taxon>Sar</taxon>
        <taxon>Alveolata</taxon>
        <taxon>Dinophyceae</taxon>
        <taxon>Suessiales</taxon>
        <taxon>Symbiodiniaceae</taxon>
        <taxon>Durusdinium</taxon>
    </lineage>
</organism>
<gene>
    <name evidence="10" type="ORF">CCMP2556_LOCUS14065</name>
</gene>
<protein>
    <recommendedName>
        <fullName evidence="9">J domain-containing protein</fullName>
    </recommendedName>
</protein>
<dbReference type="SUPFAM" id="SSF46565">
    <property type="entry name" value="Chaperone J-domain"/>
    <property type="match status" value="1"/>
</dbReference>
<evidence type="ECO:0000256" key="2">
    <source>
        <dbReference type="ARBA" id="ARBA00022448"/>
    </source>
</evidence>
<evidence type="ECO:0000256" key="4">
    <source>
        <dbReference type="ARBA" id="ARBA00022989"/>
    </source>
</evidence>
<keyword evidence="7" id="KW-0868">Chloride</keyword>
<dbReference type="Gene3D" id="1.10.3080.10">
    <property type="entry name" value="Clc chloride channel"/>
    <property type="match status" value="2"/>
</dbReference>
<dbReference type="SUPFAM" id="SSF54631">
    <property type="entry name" value="CBS-domain pair"/>
    <property type="match status" value="1"/>
</dbReference>
<keyword evidence="5" id="KW-0406">Ion transport</keyword>
<name>A0ABP0K108_9DINO</name>
<dbReference type="InterPro" id="IPR001807">
    <property type="entry name" value="ClC"/>
</dbReference>
<dbReference type="InterPro" id="IPR014743">
    <property type="entry name" value="Cl-channel_core"/>
</dbReference>
<dbReference type="SUPFAM" id="SSF81340">
    <property type="entry name" value="Clc chloride channel"/>
    <property type="match status" value="2"/>
</dbReference>
<feature type="transmembrane region" description="Helical" evidence="8">
    <location>
        <begin position="1504"/>
        <end position="1527"/>
    </location>
</feature>
<dbReference type="InterPro" id="IPR001623">
    <property type="entry name" value="DnaJ_domain"/>
</dbReference>
<reference evidence="10 11" key="1">
    <citation type="submission" date="2024-02" db="EMBL/GenBank/DDBJ databases">
        <authorList>
            <person name="Chen Y."/>
            <person name="Shah S."/>
            <person name="Dougan E. K."/>
            <person name="Thang M."/>
            <person name="Chan C."/>
        </authorList>
    </citation>
    <scope>NUCLEOTIDE SEQUENCE [LARGE SCALE GENOMIC DNA]</scope>
</reference>
<feature type="transmembrane region" description="Helical" evidence="8">
    <location>
        <begin position="923"/>
        <end position="940"/>
    </location>
</feature>
<feature type="transmembrane region" description="Helical" evidence="8">
    <location>
        <begin position="964"/>
        <end position="986"/>
    </location>
</feature>
<dbReference type="InterPro" id="IPR018253">
    <property type="entry name" value="DnaJ_domain_CS"/>
</dbReference>
<evidence type="ECO:0000259" key="9">
    <source>
        <dbReference type="PROSITE" id="PS50076"/>
    </source>
</evidence>
<dbReference type="Proteomes" id="UP001642484">
    <property type="component" value="Unassembled WGS sequence"/>
</dbReference>
<dbReference type="PANTHER" id="PTHR45711:SF6">
    <property type="entry name" value="CHLORIDE CHANNEL PROTEIN"/>
    <property type="match status" value="1"/>
</dbReference>
<dbReference type="CDD" id="cd06257">
    <property type="entry name" value="DnaJ"/>
    <property type="match status" value="1"/>
</dbReference>
<evidence type="ECO:0000256" key="8">
    <source>
        <dbReference type="SAM" id="Phobius"/>
    </source>
</evidence>
<dbReference type="EMBL" id="CAXAMN010007113">
    <property type="protein sequence ID" value="CAK9020445.1"/>
    <property type="molecule type" value="Genomic_DNA"/>
</dbReference>
<dbReference type="PANTHER" id="PTHR45711">
    <property type="entry name" value="CHLORIDE CHANNEL PROTEIN"/>
    <property type="match status" value="1"/>
</dbReference>
<feature type="transmembrane region" description="Helical" evidence="8">
    <location>
        <begin position="1125"/>
        <end position="1148"/>
    </location>
</feature>
<dbReference type="Pfam" id="PF00226">
    <property type="entry name" value="DnaJ"/>
    <property type="match status" value="1"/>
</dbReference>
<comment type="subcellular location">
    <subcellularLocation>
        <location evidence="1">Membrane</location>
        <topology evidence="1">Multi-pass membrane protein</topology>
    </subcellularLocation>
</comment>
<comment type="caution">
    <text evidence="10">The sequence shown here is derived from an EMBL/GenBank/DDBJ whole genome shotgun (WGS) entry which is preliminary data.</text>
</comment>
<feature type="transmembrane region" description="Helical" evidence="8">
    <location>
        <begin position="998"/>
        <end position="1020"/>
    </location>
</feature>
<keyword evidence="6 8" id="KW-0472">Membrane</keyword>
<dbReference type="SMART" id="SM00271">
    <property type="entry name" value="DnaJ"/>
    <property type="match status" value="1"/>
</dbReference>
<dbReference type="PROSITE" id="PS50076">
    <property type="entry name" value="DNAJ_2"/>
    <property type="match status" value="1"/>
</dbReference>